<accession>A0A5C3Q4J5</accession>
<organism evidence="5 6">
    <name type="scientific">Pterulicium gracile</name>
    <dbReference type="NCBI Taxonomy" id="1884261"/>
    <lineage>
        <taxon>Eukaryota</taxon>
        <taxon>Fungi</taxon>
        <taxon>Dikarya</taxon>
        <taxon>Basidiomycota</taxon>
        <taxon>Agaricomycotina</taxon>
        <taxon>Agaricomycetes</taxon>
        <taxon>Agaricomycetidae</taxon>
        <taxon>Agaricales</taxon>
        <taxon>Pleurotineae</taxon>
        <taxon>Pterulaceae</taxon>
        <taxon>Pterulicium</taxon>
    </lineage>
</organism>
<evidence type="ECO:0000256" key="1">
    <source>
        <dbReference type="ARBA" id="ARBA00022553"/>
    </source>
</evidence>
<evidence type="ECO:0000259" key="3">
    <source>
        <dbReference type="Pfam" id="PF08729"/>
    </source>
</evidence>
<sequence length="685" mass="74667">MASSPDSDYIPPGLLSPSPPPRSRSPSSAPATSPNTSNDNNNAASSSSTLTKTTTFTTNVISVIEHTTAPPKPLSTSTSKPKSKSKPAPRPRSRSPSPVLPPPLPPLQTIRLTFTLGGPDNYEVDISARAKETGQRADTPEVVREKRRAMDTSDSEGEEEQGKKKRRKKKKVAEKDYYDVDDPFIDDSELAIDERTYFAQTKQKGFYVSSGEVALMRDKPSPKRPKSSAGALTNGKSTSTTSGPHSVPNRSSKSAVTPAPPLLSSSSKGLGFLTMSNATPRLSTLLDVGDKLRQANASRLSLNISSSANGNRAASGSRDGTPGSGSRVPSPVTMKNPNHNTDEDWVMDEPTPAPSKAGGASTLDADSSLELGPDPDSVRLALLQNLSGAGVPEKKEKKYVWIVDPKDGKKKKIVDLSGFFDEVRRDAEEMKVLVDTAEWEKGKFPPHLKDPLTEMAVRAMRMDEYDDHFFNMLPQIFPYNRFTMMKLTKRLVFPRHIELLHEAQDNLLVLLEKETKAGFATAQEEYDKAMAAWDRKQERLKAEPATATLTPASQTHAHDSDSAMPSDSGGPGKDDAAKAGMSVYAVPGGNGIPTINPPVKKYRMTDTIKGIVWQLVQLSNECVRLENERNKFEGTNQIVSEQGGRKVLYQKIVAAFPEGWMTSSQISRDVSALKKRLEKETMDTS</sequence>
<feature type="compositionally biased region" description="Polar residues" evidence="2">
    <location>
        <begin position="230"/>
        <end position="255"/>
    </location>
</feature>
<dbReference type="EMBL" id="ML178853">
    <property type="protein sequence ID" value="TFK96882.1"/>
    <property type="molecule type" value="Genomic_DNA"/>
</dbReference>
<evidence type="ECO:0000313" key="6">
    <source>
        <dbReference type="Proteomes" id="UP000305067"/>
    </source>
</evidence>
<evidence type="ECO:0000256" key="2">
    <source>
        <dbReference type="SAM" id="MobiDB-lite"/>
    </source>
</evidence>
<keyword evidence="1" id="KW-0597">Phosphoprotein</keyword>
<feature type="region of interest" description="Disordered" evidence="2">
    <location>
        <begin position="209"/>
        <end position="274"/>
    </location>
</feature>
<feature type="region of interest" description="Disordered" evidence="2">
    <location>
        <begin position="303"/>
        <end position="371"/>
    </location>
</feature>
<dbReference type="OrthoDB" id="5576775at2759"/>
<feature type="compositionally biased region" description="Low complexity" evidence="2">
    <location>
        <begin position="305"/>
        <end position="318"/>
    </location>
</feature>
<name>A0A5C3Q4J5_9AGAR</name>
<feature type="compositionally biased region" description="Basic residues" evidence="2">
    <location>
        <begin position="163"/>
        <end position="172"/>
    </location>
</feature>
<feature type="compositionally biased region" description="Basic residues" evidence="2">
    <location>
        <begin position="81"/>
        <end position="93"/>
    </location>
</feature>
<feature type="region of interest" description="Disordered" evidence="2">
    <location>
        <begin position="1"/>
        <end position="178"/>
    </location>
</feature>
<feature type="region of interest" description="Disordered" evidence="2">
    <location>
        <begin position="544"/>
        <end position="578"/>
    </location>
</feature>
<feature type="compositionally biased region" description="Low complexity" evidence="2">
    <location>
        <begin position="262"/>
        <end position="273"/>
    </location>
</feature>
<dbReference type="Pfam" id="PF08729">
    <property type="entry name" value="HUN"/>
    <property type="match status" value="1"/>
</dbReference>
<dbReference type="STRING" id="1884261.A0A5C3Q4J5"/>
<evidence type="ECO:0000259" key="4">
    <source>
        <dbReference type="Pfam" id="PF14075"/>
    </source>
</evidence>
<keyword evidence="6" id="KW-1185">Reference proteome</keyword>
<feature type="domain" description="Hpc2-related" evidence="3">
    <location>
        <begin position="164"/>
        <end position="213"/>
    </location>
</feature>
<reference evidence="5 6" key="1">
    <citation type="journal article" date="2019" name="Nat. Ecol. Evol.">
        <title>Megaphylogeny resolves global patterns of mushroom evolution.</title>
        <authorList>
            <person name="Varga T."/>
            <person name="Krizsan K."/>
            <person name="Foldi C."/>
            <person name="Dima B."/>
            <person name="Sanchez-Garcia M."/>
            <person name="Sanchez-Ramirez S."/>
            <person name="Szollosi G.J."/>
            <person name="Szarkandi J.G."/>
            <person name="Papp V."/>
            <person name="Albert L."/>
            <person name="Andreopoulos W."/>
            <person name="Angelini C."/>
            <person name="Antonin V."/>
            <person name="Barry K.W."/>
            <person name="Bougher N.L."/>
            <person name="Buchanan P."/>
            <person name="Buyck B."/>
            <person name="Bense V."/>
            <person name="Catcheside P."/>
            <person name="Chovatia M."/>
            <person name="Cooper J."/>
            <person name="Damon W."/>
            <person name="Desjardin D."/>
            <person name="Finy P."/>
            <person name="Geml J."/>
            <person name="Haridas S."/>
            <person name="Hughes K."/>
            <person name="Justo A."/>
            <person name="Karasinski D."/>
            <person name="Kautmanova I."/>
            <person name="Kiss B."/>
            <person name="Kocsube S."/>
            <person name="Kotiranta H."/>
            <person name="LaButti K.M."/>
            <person name="Lechner B.E."/>
            <person name="Liimatainen K."/>
            <person name="Lipzen A."/>
            <person name="Lukacs Z."/>
            <person name="Mihaltcheva S."/>
            <person name="Morgado L.N."/>
            <person name="Niskanen T."/>
            <person name="Noordeloos M.E."/>
            <person name="Ohm R.A."/>
            <person name="Ortiz-Santana B."/>
            <person name="Ovrebo C."/>
            <person name="Racz N."/>
            <person name="Riley R."/>
            <person name="Savchenko A."/>
            <person name="Shiryaev A."/>
            <person name="Soop K."/>
            <person name="Spirin V."/>
            <person name="Szebenyi C."/>
            <person name="Tomsovsky M."/>
            <person name="Tulloss R.E."/>
            <person name="Uehling J."/>
            <person name="Grigoriev I.V."/>
            <person name="Vagvolgyi C."/>
            <person name="Papp T."/>
            <person name="Martin F.M."/>
            <person name="Miettinen O."/>
            <person name="Hibbett D.S."/>
            <person name="Nagy L.G."/>
        </authorList>
    </citation>
    <scope>NUCLEOTIDE SEQUENCE [LARGE SCALE GENOMIC DNA]</scope>
    <source>
        <strain evidence="5 6">CBS 309.79</strain>
    </source>
</reference>
<dbReference type="Pfam" id="PF14075">
    <property type="entry name" value="UBN_AB"/>
    <property type="match status" value="1"/>
</dbReference>
<feature type="domain" description="Ubinuclein middle" evidence="4">
    <location>
        <begin position="422"/>
        <end position="668"/>
    </location>
</feature>
<feature type="compositionally biased region" description="Low complexity" evidence="2">
    <location>
        <begin position="24"/>
        <end position="59"/>
    </location>
</feature>
<evidence type="ECO:0000313" key="5">
    <source>
        <dbReference type="EMBL" id="TFK96882.1"/>
    </source>
</evidence>
<evidence type="ECO:0008006" key="7">
    <source>
        <dbReference type="Google" id="ProtNLM"/>
    </source>
</evidence>
<gene>
    <name evidence="5" type="ORF">BDV98DRAFT_575361</name>
</gene>
<dbReference type="Proteomes" id="UP000305067">
    <property type="component" value="Unassembled WGS sequence"/>
</dbReference>
<dbReference type="InterPro" id="IPR014840">
    <property type="entry name" value="HRD"/>
</dbReference>
<dbReference type="AlphaFoldDB" id="A0A5C3Q4J5"/>
<feature type="compositionally biased region" description="Basic and acidic residues" evidence="2">
    <location>
        <begin position="126"/>
        <end position="151"/>
    </location>
</feature>
<proteinExistence type="predicted"/>
<protein>
    <recommendedName>
        <fullName evidence="7">Ubinuclein middle domain-containing protein</fullName>
    </recommendedName>
</protein>
<dbReference type="InterPro" id="IPR026947">
    <property type="entry name" value="UBN_middle_dom"/>
</dbReference>